<dbReference type="InterPro" id="IPR003599">
    <property type="entry name" value="Ig_sub"/>
</dbReference>
<dbReference type="AlphaFoldDB" id="A0A8C6YIZ6"/>
<dbReference type="OMA" id="YHAQIRI"/>
<dbReference type="PANTHER" id="PTHR12080">
    <property type="entry name" value="SIGNALING LYMPHOCYTIC ACTIVATION MOLECULE"/>
    <property type="match status" value="1"/>
</dbReference>
<reference evidence="6" key="2">
    <citation type="submission" date="2025-09" db="UniProtKB">
        <authorList>
            <consortium name="Ensembl"/>
        </authorList>
    </citation>
    <scope>IDENTIFICATION</scope>
</reference>
<sequence length="215" mass="24179">MSPILEPFCPFSEKIFLESEGQKWEVRRVSSEELTGILGESVTFQVKISPPFEAIAWNKIPCSIVFFHPEFQRRVNISRDCRELHLSQLKKEDAGRYTAEIVLSASKLVRESFDLKVFSKYPSHRRLLDSEMKVTCTGVGNGTWKLNCSTGTWEDGVKFSWPSDVQSKNPPLGNLAIFTSHDLNLKVTCAAENLVSNASTTVSLKKVCAGKFFSH</sequence>
<dbReference type="SMART" id="SM00409">
    <property type="entry name" value="IG"/>
    <property type="match status" value="1"/>
</dbReference>
<dbReference type="OrthoDB" id="8741746at2759"/>
<evidence type="ECO:0000259" key="5">
    <source>
        <dbReference type="SMART" id="SM00409"/>
    </source>
</evidence>
<keyword evidence="3" id="KW-0472">Membrane</keyword>
<dbReference type="InterPro" id="IPR015631">
    <property type="entry name" value="CD2/SLAM_rcpt"/>
</dbReference>
<evidence type="ECO:0000256" key="3">
    <source>
        <dbReference type="ARBA" id="ARBA00023136"/>
    </source>
</evidence>
<dbReference type="GO" id="GO:0016020">
    <property type="term" value="C:membrane"/>
    <property type="evidence" value="ECO:0007669"/>
    <property type="project" value="UniProtKB-SubCell"/>
</dbReference>
<dbReference type="PANTHER" id="PTHR12080:SF48">
    <property type="entry name" value="IMMUNOGLOBULIN SUBTYPE DOMAIN-CONTAINING PROTEIN"/>
    <property type="match status" value="1"/>
</dbReference>
<dbReference type="Proteomes" id="UP000694559">
    <property type="component" value="Unplaced"/>
</dbReference>
<feature type="domain" description="Immunoglobulin" evidence="5">
    <location>
        <begin position="31"/>
        <end position="118"/>
    </location>
</feature>
<evidence type="ECO:0000256" key="1">
    <source>
        <dbReference type="ARBA" id="ARBA00004370"/>
    </source>
</evidence>
<proteinExistence type="predicted"/>
<dbReference type="Ensembl" id="ENSNNAT00000030992.1">
    <property type="protein sequence ID" value="ENSNNAP00000029545.1"/>
    <property type="gene ID" value="ENSNNAG00000018946.1"/>
</dbReference>
<evidence type="ECO:0000256" key="2">
    <source>
        <dbReference type="ARBA" id="ARBA00022729"/>
    </source>
</evidence>
<keyword evidence="4" id="KW-0325">Glycoprotein</keyword>
<evidence type="ECO:0000313" key="6">
    <source>
        <dbReference type="Ensembl" id="ENSNNAP00000029545.1"/>
    </source>
</evidence>
<evidence type="ECO:0000256" key="4">
    <source>
        <dbReference type="ARBA" id="ARBA00023180"/>
    </source>
</evidence>
<organism evidence="6 7">
    <name type="scientific">Naja naja</name>
    <name type="common">Indian cobra</name>
    <dbReference type="NCBI Taxonomy" id="35670"/>
    <lineage>
        <taxon>Eukaryota</taxon>
        <taxon>Metazoa</taxon>
        <taxon>Chordata</taxon>
        <taxon>Craniata</taxon>
        <taxon>Vertebrata</taxon>
        <taxon>Euteleostomi</taxon>
        <taxon>Lepidosauria</taxon>
        <taxon>Squamata</taxon>
        <taxon>Bifurcata</taxon>
        <taxon>Unidentata</taxon>
        <taxon>Episquamata</taxon>
        <taxon>Toxicofera</taxon>
        <taxon>Serpentes</taxon>
        <taxon>Colubroidea</taxon>
        <taxon>Elapidae</taxon>
        <taxon>Elapinae</taxon>
        <taxon>Naja</taxon>
    </lineage>
</organism>
<name>A0A8C6YIZ6_NAJNA</name>
<keyword evidence="7" id="KW-1185">Reference proteome</keyword>
<keyword evidence="2" id="KW-0732">Signal</keyword>
<dbReference type="Gene3D" id="2.60.40.10">
    <property type="entry name" value="Immunoglobulins"/>
    <property type="match status" value="2"/>
</dbReference>
<dbReference type="InterPro" id="IPR036179">
    <property type="entry name" value="Ig-like_dom_sf"/>
</dbReference>
<reference evidence="6" key="1">
    <citation type="submission" date="2025-08" db="UniProtKB">
        <authorList>
            <consortium name="Ensembl"/>
        </authorList>
    </citation>
    <scope>IDENTIFICATION</scope>
</reference>
<protein>
    <recommendedName>
        <fullName evidence="5">Immunoglobulin domain-containing protein</fullName>
    </recommendedName>
</protein>
<comment type="subcellular location">
    <subcellularLocation>
        <location evidence="1">Membrane</location>
    </subcellularLocation>
</comment>
<dbReference type="SUPFAM" id="SSF48726">
    <property type="entry name" value="Immunoglobulin"/>
    <property type="match status" value="1"/>
</dbReference>
<dbReference type="GeneTree" id="ENSGT00960000192439"/>
<evidence type="ECO:0000313" key="7">
    <source>
        <dbReference type="Proteomes" id="UP000694559"/>
    </source>
</evidence>
<accession>A0A8C6YIZ6</accession>
<dbReference type="InterPro" id="IPR013783">
    <property type="entry name" value="Ig-like_fold"/>
</dbReference>